<dbReference type="Proteomes" id="UP000594261">
    <property type="component" value="Chromosome 2"/>
</dbReference>
<keyword evidence="2" id="KW-1185">Reference proteome</keyword>
<dbReference type="Gramene" id="QL02p002668:mrna">
    <property type="protein sequence ID" value="QL02p002668:mrna"/>
    <property type="gene ID" value="QL02p002668"/>
</dbReference>
<evidence type="ECO:0000313" key="1">
    <source>
        <dbReference type="EnsemblPlants" id="QL02p002668:mrna"/>
    </source>
</evidence>
<proteinExistence type="predicted"/>
<protein>
    <submittedName>
        <fullName evidence="1">Uncharacterized protein</fullName>
    </submittedName>
</protein>
<dbReference type="AlphaFoldDB" id="A0A7N2KRD1"/>
<dbReference type="EnsemblPlants" id="QL02p002668:mrna">
    <property type="protein sequence ID" value="QL02p002668:mrna"/>
    <property type="gene ID" value="QL02p002668"/>
</dbReference>
<evidence type="ECO:0000313" key="2">
    <source>
        <dbReference type="Proteomes" id="UP000594261"/>
    </source>
</evidence>
<dbReference type="InParanoid" id="A0A7N2KRD1"/>
<name>A0A7N2KRD1_QUELO</name>
<sequence>MKIQHMLYGFANIFIRQAKQLDLFATVAWSIWCQRNKIRCNEQSLPLGKIMESAASLMTEFQKHYNSGVRVPRQRDVKWEPPTASMMWKTNFDGAMFSESDLA</sequence>
<organism evidence="1 2">
    <name type="scientific">Quercus lobata</name>
    <name type="common">Valley oak</name>
    <dbReference type="NCBI Taxonomy" id="97700"/>
    <lineage>
        <taxon>Eukaryota</taxon>
        <taxon>Viridiplantae</taxon>
        <taxon>Streptophyta</taxon>
        <taxon>Embryophyta</taxon>
        <taxon>Tracheophyta</taxon>
        <taxon>Spermatophyta</taxon>
        <taxon>Magnoliopsida</taxon>
        <taxon>eudicotyledons</taxon>
        <taxon>Gunneridae</taxon>
        <taxon>Pentapetalae</taxon>
        <taxon>rosids</taxon>
        <taxon>fabids</taxon>
        <taxon>Fagales</taxon>
        <taxon>Fagaceae</taxon>
        <taxon>Quercus</taxon>
    </lineage>
</organism>
<accession>A0A7N2KRD1</accession>
<reference evidence="2" key="1">
    <citation type="journal article" date="2016" name="G3 (Bethesda)">
        <title>First Draft Assembly and Annotation of the Genome of a California Endemic Oak Quercus lobata Nee (Fagaceae).</title>
        <authorList>
            <person name="Sork V.L."/>
            <person name="Fitz-Gibbon S.T."/>
            <person name="Puiu D."/>
            <person name="Crepeau M."/>
            <person name="Gugger P.F."/>
            <person name="Sherman R."/>
            <person name="Stevens K."/>
            <person name="Langley C.H."/>
            <person name="Pellegrini M."/>
            <person name="Salzberg S.L."/>
        </authorList>
    </citation>
    <scope>NUCLEOTIDE SEQUENCE [LARGE SCALE GENOMIC DNA]</scope>
    <source>
        <strain evidence="2">cv. SW786</strain>
    </source>
</reference>
<reference evidence="1" key="2">
    <citation type="submission" date="2021-01" db="UniProtKB">
        <authorList>
            <consortium name="EnsemblPlants"/>
        </authorList>
    </citation>
    <scope>IDENTIFICATION</scope>
</reference>